<accession>A0ABR2MQE5</accession>
<name>A0ABR2MQE5_9ASPA</name>
<evidence type="ECO:0000313" key="4">
    <source>
        <dbReference type="Proteomes" id="UP001412067"/>
    </source>
</evidence>
<dbReference type="PANTHER" id="PTHR47933">
    <property type="entry name" value="PENTATRICOPEPTIDE REPEAT-CONTAINING PROTEIN 1, MITOCHONDRIAL"/>
    <property type="match status" value="1"/>
</dbReference>
<dbReference type="InterPro" id="IPR011990">
    <property type="entry name" value="TPR-like_helical_dom_sf"/>
</dbReference>
<keyword evidence="1" id="KW-0677">Repeat</keyword>
<dbReference type="PROSITE" id="PS51375">
    <property type="entry name" value="PPR"/>
    <property type="match status" value="1"/>
</dbReference>
<sequence>MAEFSPDACTYDILNRARVVVGLIHGARELFDKMPREGIWPTATTFGKLVSALVMASRLDDAFRLTEQMLQLYNIKLNVHIMIADKGALQGRQARPRSWIEGANDFKPGDWP</sequence>
<evidence type="ECO:0000256" key="2">
    <source>
        <dbReference type="PROSITE-ProRule" id="PRU00708"/>
    </source>
</evidence>
<dbReference type="InterPro" id="IPR051240">
    <property type="entry name" value="Mito_RNA-Proc/Resp"/>
</dbReference>
<evidence type="ECO:0008006" key="5">
    <source>
        <dbReference type="Google" id="ProtNLM"/>
    </source>
</evidence>
<comment type="caution">
    <text evidence="3">The sequence shown here is derived from an EMBL/GenBank/DDBJ whole genome shotgun (WGS) entry which is preliminary data.</text>
</comment>
<reference evidence="3 4" key="1">
    <citation type="journal article" date="2022" name="Nat. Plants">
        <title>Genomes of leafy and leafless Platanthera orchids illuminate the evolution of mycoheterotrophy.</title>
        <authorList>
            <person name="Li M.H."/>
            <person name="Liu K.W."/>
            <person name="Li Z."/>
            <person name="Lu H.C."/>
            <person name="Ye Q.L."/>
            <person name="Zhang D."/>
            <person name="Wang J.Y."/>
            <person name="Li Y.F."/>
            <person name="Zhong Z.M."/>
            <person name="Liu X."/>
            <person name="Yu X."/>
            <person name="Liu D.K."/>
            <person name="Tu X.D."/>
            <person name="Liu B."/>
            <person name="Hao Y."/>
            <person name="Liao X.Y."/>
            <person name="Jiang Y.T."/>
            <person name="Sun W.H."/>
            <person name="Chen J."/>
            <person name="Chen Y.Q."/>
            <person name="Ai Y."/>
            <person name="Zhai J.W."/>
            <person name="Wu S.S."/>
            <person name="Zhou Z."/>
            <person name="Hsiao Y.Y."/>
            <person name="Wu W.L."/>
            <person name="Chen Y.Y."/>
            <person name="Lin Y.F."/>
            <person name="Hsu J.L."/>
            <person name="Li C.Y."/>
            <person name="Wang Z.W."/>
            <person name="Zhao X."/>
            <person name="Zhong W.Y."/>
            <person name="Ma X.K."/>
            <person name="Ma L."/>
            <person name="Huang J."/>
            <person name="Chen G.Z."/>
            <person name="Huang M.Z."/>
            <person name="Huang L."/>
            <person name="Peng D.H."/>
            <person name="Luo Y.B."/>
            <person name="Zou S.Q."/>
            <person name="Chen S.P."/>
            <person name="Lan S."/>
            <person name="Tsai W.C."/>
            <person name="Van de Peer Y."/>
            <person name="Liu Z.J."/>
        </authorList>
    </citation>
    <scope>NUCLEOTIDE SEQUENCE [LARGE SCALE GENOMIC DNA]</scope>
    <source>
        <strain evidence="3">Lor288</strain>
    </source>
</reference>
<dbReference type="Proteomes" id="UP001412067">
    <property type="component" value="Unassembled WGS sequence"/>
</dbReference>
<organism evidence="3 4">
    <name type="scientific">Platanthera guangdongensis</name>
    <dbReference type="NCBI Taxonomy" id="2320717"/>
    <lineage>
        <taxon>Eukaryota</taxon>
        <taxon>Viridiplantae</taxon>
        <taxon>Streptophyta</taxon>
        <taxon>Embryophyta</taxon>
        <taxon>Tracheophyta</taxon>
        <taxon>Spermatophyta</taxon>
        <taxon>Magnoliopsida</taxon>
        <taxon>Liliopsida</taxon>
        <taxon>Asparagales</taxon>
        <taxon>Orchidaceae</taxon>
        <taxon>Orchidoideae</taxon>
        <taxon>Orchideae</taxon>
        <taxon>Orchidinae</taxon>
        <taxon>Platanthera</taxon>
    </lineage>
</organism>
<keyword evidence="4" id="KW-1185">Reference proteome</keyword>
<evidence type="ECO:0000256" key="1">
    <source>
        <dbReference type="ARBA" id="ARBA00022737"/>
    </source>
</evidence>
<gene>
    <name evidence="3" type="ORF">KSP40_PGU001771</name>
</gene>
<dbReference type="Gene3D" id="1.25.40.10">
    <property type="entry name" value="Tetratricopeptide repeat domain"/>
    <property type="match status" value="1"/>
</dbReference>
<protein>
    <recommendedName>
        <fullName evidence="5">Pentatricopeptide repeat-containing protein</fullName>
    </recommendedName>
</protein>
<feature type="repeat" description="PPR" evidence="2">
    <location>
        <begin position="7"/>
        <end position="41"/>
    </location>
</feature>
<dbReference type="EMBL" id="JBBWWR010000005">
    <property type="protein sequence ID" value="KAK8966221.1"/>
    <property type="molecule type" value="Genomic_DNA"/>
</dbReference>
<evidence type="ECO:0000313" key="3">
    <source>
        <dbReference type="EMBL" id="KAK8966221.1"/>
    </source>
</evidence>
<dbReference type="PANTHER" id="PTHR47933:SF11">
    <property type="entry name" value="PENTATRICOPEPTIDE REPEAT-CONTAINING PROTEIN 2"/>
    <property type="match status" value="1"/>
</dbReference>
<proteinExistence type="predicted"/>
<dbReference type="InterPro" id="IPR002885">
    <property type="entry name" value="PPR_rpt"/>
</dbReference>